<dbReference type="Gene3D" id="3.90.550.10">
    <property type="entry name" value="Spore Coat Polysaccharide Biosynthesis Protein SpsA, Chain A"/>
    <property type="match status" value="1"/>
</dbReference>
<proteinExistence type="inferred from homology"/>
<dbReference type="EC" id="2.4.1.303" evidence="7"/>
<evidence type="ECO:0000313" key="10">
    <source>
        <dbReference type="EMBL" id="QOS19383.1"/>
    </source>
</evidence>
<dbReference type="EMBL" id="MT898374">
    <property type="protein sequence ID" value="QOS28477.1"/>
    <property type="molecule type" value="Genomic_DNA"/>
</dbReference>
<accession>A0A7M1VSG5</accession>
<dbReference type="EMBL" id="MT898017">
    <property type="protein sequence ID" value="QOS15183.1"/>
    <property type="molecule type" value="Genomic_DNA"/>
</dbReference>
<dbReference type="EMBL" id="MT898159">
    <property type="protein sequence ID" value="QOS20400.1"/>
    <property type="molecule type" value="Genomic_DNA"/>
</dbReference>
<evidence type="ECO:0000313" key="20">
    <source>
        <dbReference type="EMBL" id="QOS29996.1"/>
    </source>
</evidence>
<evidence type="ECO:0000313" key="11">
    <source>
        <dbReference type="EMBL" id="QOS20400.1"/>
    </source>
</evidence>
<dbReference type="EMBL" id="MT898315">
    <property type="protein sequence ID" value="QOS26178.1"/>
    <property type="molecule type" value="Genomic_DNA"/>
</dbReference>
<dbReference type="EMBL" id="MT898359">
    <property type="protein sequence ID" value="QOS27841.1"/>
    <property type="molecule type" value="Genomic_DNA"/>
</dbReference>
<evidence type="ECO:0000256" key="1">
    <source>
        <dbReference type="ARBA" id="ARBA00006739"/>
    </source>
</evidence>
<evidence type="ECO:0000313" key="7">
    <source>
        <dbReference type="EMBL" id="QOS18160.1"/>
    </source>
</evidence>
<reference evidence="7" key="1">
    <citation type="submission" date="2020-08" db="EMBL/GenBank/DDBJ databases">
        <title>Genetic structure, function and evolution of capsule biosynthesis loci in Vibrio parahaemolyticus.</title>
        <authorList>
            <person name="Li L."/>
            <person name="Bian S."/>
        </authorList>
    </citation>
    <scope>NUCLEOTIDE SEQUENCE</scope>
    <source>
        <strain evidence="11">VP344</strain>
        <strain evidence="18">VP379</strain>
        <strain evidence="5">VP383</strain>
        <strain evidence="6">VP410</strain>
        <strain evidence="8">VP417</strain>
        <strain evidence="12">VP418</strain>
        <strain evidence="16">VP420</strain>
        <strain evidence="20">VP422</strain>
        <strain evidence="19">VP423</strain>
        <strain evidence="10">VP424</strain>
        <strain evidence="17">VP430</strain>
        <strain evidence="15">VP431</strain>
        <strain evidence="14">VP432</strain>
        <strain evidence="9">VP435</strain>
        <strain evidence="7">VP437</strain>
        <strain evidence="13">VP438</strain>
    </source>
</reference>
<dbReference type="InterPro" id="IPR050834">
    <property type="entry name" value="Glycosyltransf_2"/>
</dbReference>
<dbReference type="SUPFAM" id="SSF53448">
    <property type="entry name" value="Nucleotide-diphospho-sugar transferases"/>
    <property type="match status" value="1"/>
</dbReference>
<dbReference type="EMBL" id="MT898171">
    <property type="protein sequence ID" value="QOS20850.1"/>
    <property type="molecule type" value="Genomic_DNA"/>
</dbReference>
<evidence type="ECO:0000313" key="15">
    <source>
        <dbReference type="EMBL" id="QOS26272.1"/>
    </source>
</evidence>
<dbReference type="EMBL" id="MT898111">
    <property type="protein sequence ID" value="QOS18625.1"/>
    <property type="molecule type" value="Genomic_DNA"/>
</dbReference>
<evidence type="ECO:0000313" key="9">
    <source>
        <dbReference type="EMBL" id="QOS18625.1"/>
    </source>
</evidence>
<sequence>MMIQVSGVMKESCIIMSVYKNDNLEYLKDAIDSLLNQTYNSFHICICKDGPLPKDIDSVLEEYNKNIDEFTLLSNKNNEGLAKSLNKLIDYVMTFDEVKYIVRMDSDDISRKNRLERQIDYINKNKLDVCGAFCREFGASYSMDLKVVPLTNKDIIVSSIDRCPFIHPTVIFRDIVFRNGLRYPEDTSFTEDMALWYKIIESGYITGNIPEVLLDYRLNEDTIIRRLGWAKGVSEFSIRYKYIRENHLLSVVSFLKVFSRLFFHILPVPIIKYLYKNFR</sequence>
<gene>
    <name evidence="7" type="primary">wbbD</name>
    <name evidence="11" type="ORF">VP344_00013</name>
    <name evidence="18" type="ORF">VP379_00013</name>
    <name evidence="5" type="ORF">VP383_00013</name>
    <name evidence="6" type="ORF">VP410_00013</name>
    <name evidence="8" type="ORF">VP417_00013</name>
    <name evidence="12" type="ORF">VP418_00013</name>
    <name evidence="16" type="ORF">VP420_00013</name>
    <name evidence="20" type="ORF">VP422_00013</name>
    <name evidence="19" type="ORF">VP423_00013</name>
    <name evidence="10" type="ORF">VP424_00013</name>
    <name evidence="17" type="ORF">VP430_00013</name>
    <name evidence="15" type="ORF">VP431_00013</name>
    <name evidence="14" type="ORF">VP432_00013</name>
    <name evidence="9" type="ORF">VP435_00013</name>
    <name evidence="7" type="ORF">VP437_00013</name>
    <name evidence="13" type="ORF">VP438_00013</name>
</gene>
<evidence type="ECO:0000313" key="6">
    <source>
        <dbReference type="EMBL" id="QOS16565.1"/>
    </source>
</evidence>
<evidence type="ECO:0000313" key="5">
    <source>
        <dbReference type="EMBL" id="QOS15183.1"/>
    </source>
</evidence>
<evidence type="ECO:0000313" key="8">
    <source>
        <dbReference type="EMBL" id="QOS18453.1"/>
    </source>
</evidence>
<dbReference type="EMBL" id="MT898098">
    <property type="protein sequence ID" value="QOS18160.1"/>
    <property type="molecule type" value="Genomic_DNA"/>
</dbReference>
<dbReference type="RefSeq" id="WP_208042822.1">
    <property type="nucleotide sequence ID" value="NZ_JAEPRY010000004.1"/>
</dbReference>
<dbReference type="PANTHER" id="PTHR43685:SF5">
    <property type="entry name" value="GLYCOSYLTRANSFERASE EPSE-RELATED"/>
    <property type="match status" value="1"/>
</dbReference>
<evidence type="ECO:0000313" key="16">
    <source>
        <dbReference type="EMBL" id="QOS26919.1"/>
    </source>
</evidence>
<keyword evidence="3 7" id="KW-0808">Transferase</keyword>
<dbReference type="EMBL" id="MT898349">
    <property type="protein sequence ID" value="QOS27451.1"/>
    <property type="molecule type" value="Genomic_DNA"/>
</dbReference>
<evidence type="ECO:0000313" key="13">
    <source>
        <dbReference type="EMBL" id="QOS23648.1"/>
    </source>
</evidence>
<dbReference type="EMBL" id="MT898318">
    <property type="protein sequence ID" value="QOS26272.1"/>
    <property type="molecule type" value="Genomic_DNA"/>
</dbReference>
<protein>
    <submittedName>
        <fullName evidence="7">UDP-Gal:alpha-D-GlcNAc-diphosphoundecaprenol beta-1,3-galactosyltransferase</fullName>
        <ecNumber evidence="7">2.4.1.303</ecNumber>
    </submittedName>
</protein>
<feature type="domain" description="Glycosyltransferase 2-like" evidence="4">
    <location>
        <begin position="13"/>
        <end position="142"/>
    </location>
</feature>
<evidence type="ECO:0000313" key="14">
    <source>
        <dbReference type="EMBL" id="QOS26178.1"/>
    </source>
</evidence>
<dbReference type="InterPro" id="IPR029044">
    <property type="entry name" value="Nucleotide-diphossugar_trans"/>
</dbReference>
<comment type="similarity">
    <text evidence="1">Belongs to the glycosyltransferase 2 family.</text>
</comment>
<evidence type="ECO:0000313" key="19">
    <source>
        <dbReference type="EMBL" id="QOS28477.1"/>
    </source>
</evidence>
<dbReference type="PANTHER" id="PTHR43685">
    <property type="entry name" value="GLYCOSYLTRANSFERASE"/>
    <property type="match status" value="1"/>
</dbReference>
<dbReference type="EMBL" id="MT898335">
    <property type="protein sequence ID" value="QOS26919.1"/>
    <property type="molecule type" value="Genomic_DNA"/>
</dbReference>
<dbReference type="EMBL" id="MT898131">
    <property type="protein sequence ID" value="QOS19383.1"/>
    <property type="molecule type" value="Genomic_DNA"/>
</dbReference>
<dbReference type="AlphaFoldDB" id="A0A7M1VSG5"/>
<dbReference type="InterPro" id="IPR001173">
    <property type="entry name" value="Glyco_trans_2-like"/>
</dbReference>
<evidence type="ECO:0000256" key="3">
    <source>
        <dbReference type="ARBA" id="ARBA00022679"/>
    </source>
</evidence>
<name>A0A7M1VSG5_VIBPH</name>
<dbReference type="GO" id="GO:0016757">
    <property type="term" value="F:glycosyltransferase activity"/>
    <property type="evidence" value="ECO:0007669"/>
    <property type="project" value="UniProtKB-KW"/>
</dbReference>
<evidence type="ECO:0000313" key="12">
    <source>
        <dbReference type="EMBL" id="QOS20850.1"/>
    </source>
</evidence>
<organism evidence="7">
    <name type="scientific">Vibrio parahaemolyticus</name>
    <dbReference type="NCBI Taxonomy" id="670"/>
    <lineage>
        <taxon>Bacteria</taxon>
        <taxon>Pseudomonadati</taxon>
        <taxon>Pseudomonadota</taxon>
        <taxon>Gammaproteobacteria</taxon>
        <taxon>Vibrionales</taxon>
        <taxon>Vibrionaceae</taxon>
        <taxon>Vibrio</taxon>
    </lineage>
</organism>
<keyword evidence="2 7" id="KW-0328">Glycosyltransferase</keyword>
<dbReference type="Pfam" id="PF00535">
    <property type="entry name" value="Glycos_transf_2"/>
    <property type="match status" value="1"/>
</dbReference>
<dbReference type="EMBL" id="MT898106">
    <property type="protein sequence ID" value="QOS18453.1"/>
    <property type="molecule type" value="Genomic_DNA"/>
</dbReference>
<evidence type="ECO:0000256" key="2">
    <source>
        <dbReference type="ARBA" id="ARBA00022676"/>
    </source>
</evidence>
<evidence type="ECO:0000313" key="17">
    <source>
        <dbReference type="EMBL" id="QOS27451.1"/>
    </source>
</evidence>
<evidence type="ECO:0000313" key="18">
    <source>
        <dbReference type="EMBL" id="QOS27841.1"/>
    </source>
</evidence>
<dbReference type="EMBL" id="MT898248">
    <property type="protein sequence ID" value="QOS23648.1"/>
    <property type="molecule type" value="Genomic_DNA"/>
</dbReference>
<evidence type="ECO:0000259" key="4">
    <source>
        <dbReference type="Pfam" id="PF00535"/>
    </source>
</evidence>
<dbReference type="EMBL" id="MT898055">
    <property type="protein sequence ID" value="QOS16565.1"/>
    <property type="molecule type" value="Genomic_DNA"/>
</dbReference>
<dbReference type="EMBL" id="MT898416">
    <property type="protein sequence ID" value="QOS29996.1"/>
    <property type="molecule type" value="Genomic_DNA"/>
</dbReference>